<dbReference type="InterPro" id="IPR029787">
    <property type="entry name" value="Nucleotide_cyclase"/>
</dbReference>
<feature type="transmembrane region" description="Helical" evidence="6">
    <location>
        <begin position="189"/>
        <end position="209"/>
    </location>
</feature>
<dbReference type="SMART" id="SM00091">
    <property type="entry name" value="PAS"/>
    <property type="match status" value="1"/>
</dbReference>
<feature type="transmembrane region" description="Helical" evidence="6">
    <location>
        <begin position="31"/>
        <end position="49"/>
    </location>
</feature>
<dbReference type="InterPro" id="IPR035965">
    <property type="entry name" value="PAS-like_dom_sf"/>
</dbReference>
<evidence type="ECO:0000256" key="3">
    <source>
        <dbReference type="ARBA" id="ARBA00022692"/>
    </source>
</evidence>
<evidence type="ECO:0000259" key="7">
    <source>
        <dbReference type="PROSITE" id="PS50113"/>
    </source>
</evidence>
<dbReference type="InterPro" id="IPR007895">
    <property type="entry name" value="MASE1"/>
</dbReference>
<feature type="transmembrane region" description="Helical" evidence="6">
    <location>
        <begin position="110"/>
        <end position="136"/>
    </location>
</feature>
<feature type="transmembrane region" description="Helical" evidence="6">
    <location>
        <begin position="56"/>
        <end position="74"/>
    </location>
</feature>
<dbReference type="NCBIfam" id="TIGR00229">
    <property type="entry name" value="sensory_box"/>
    <property type="match status" value="1"/>
</dbReference>
<dbReference type="SMART" id="SM00267">
    <property type="entry name" value="GGDEF"/>
    <property type="match status" value="1"/>
</dbReference>
<accession>A0ABS7JY56</accession>
<dbReference type="GO" id="GO:0052621">
    <property type="term" value="F:diguanylate cyclase activity"/>
    <property type="evidence" value="ECO:0007669"/>
    <property type="project" value="UniProtKB-EC"/>
</dbReference>
<keyword evidence="5 6" id="KW-0472">Membrane</keyword>
<dbReference type="SUPFAM" id="SSF55785">
    <property type="entry name" value="PYP-like sensor domain (PAS domain)"/>
    <property type="match status" value="1"/>
</dbReference>
<feature type="transmembrane region" description="Helical" evidence="6">
    <location>
        <begin position="229"/>
        <end position="253"/>
    </location>
</feature>
<dbReference type="PANTHER" id="PTHR44757">
    <property type="entry name" value="DIGUANYLATE CYCLASE DGCP"/>
    <property type="match status" value="1"/>
</dbReference>
<gene>
    <name evidence="9" type="ORF">K3181_14215</name>
</gene>
<dbReference type="InterPro" id="IPR000160">
    <property type="entry name" value="GGDEF_dom"/>
</dbReference>
<keyword evidence="9" id="KW-0808">Transferase</keyword>
<dbReference type="PROSITE" id="PS50887">
    <property type="entry name" value="GGDEF"/>
    <property type="match status" value="1"/>
</dbReference>
<keyword evidence="4 6" id="KW-1133">Transmembrane helix</keyword>
<feature type="transmembrane region" description="Helical" evidence="6">
    <location>
        <begin position="148"/>
        <end position="169"/>
    </location>
</feature>
<keyword evidence="10" id="KW-1185">Reference proteome</keyword>
<dbReference type="Pfam" id="PF05231">
    <property type="entry name" value="MASE1"/>
    <property type="match status" value="1"/>
</dbReference>
<dbReference type="PROSITE" id="PS50113">
    <property type="entry name" value="PAC"/>
    <property type="match status" value="1"/>
</dbReference>
<keyword evidence="3 6" id="KW-0812">Transmembrane</keyword>
<keyword evidence="2" id="KW-1003">Cell membrane</keyword>
<reference evidence="9 10" key="1">
    <citation type="submission" date="2021-08" db="EMBL/GenBank/DDBJ databases">
        <title>Comparative Genomics Analysis of the Genus Qipengyuania Reveals Extensive Genetic Diversity and Metabolic Versatility, Including the Description of Fifteen Novel Species.</title>
        <authorList>
            <person name="Liu Y."/>
        </authorList>
    </citation>
    <scope>NUCLEOTIDE SEQUENCE [LARGE SCALE GENOMIC DNA]</scope>
    <source>
        <strain evidence="9 10">YG27</strain>
    </source>
</reference>
<protein>
    <submittedName>
        <fullName evidence="9">Diguanylate cyclase</fullName>
        <ecNumber evidence="9">2.7.7.65</ecNumber>
    </submittedName>
</protein>
<dbReference type="Pfam" id="PF08448">
    <property type="entry name" value="PAS_4"/>
    <property type="match status" value="1"/>
</dbReference>
<keyword evidence="9" id="KW-0548">Nucleotidyltransferase</keyword>
<evidence type="ECO:0000256" key="4">
    <source>
        <dbReference type="ARBA" id="ARBA00022989"/>
    </source>
</evidence>
<dbReference type="NCBIfam" id="TIGR00254">
    <property type="entry name" value="GGDEF"/>
    <property type="match status" value="1"/>
</dbReference>
<dbReference type="Pfam" id="PF00990">
    <property type="entry name" value="GGDEF"/>
    <property type="match status" value="1"/>
</dbReference>
<comment type="caution">
    <text evidence="9">The sequence shown here is derived from an EMBL/GenBank/DDBJ whole genome shotgun (WGS) entry which is preliminary data.</text>
</comment>
<evidence type="ECO:0000256" key="1">
    <source>
        <dbReference type="ARBA" id="ARBA00004651"/>
    </source>
</evidence>
<dbReference type="EMBL" id="JAIGNU010000004">
    <property type="protein sequence ID" value="MBX7502592.1"/>
    <property type="molecule type" value="Genomic_DNA"/>
</dbReference>
<feature type="domain" description="GGDEF" evidence="8">
    <location>
        <begin position="451"/>
        <end position="584"/>
    </location>
</feature>
<dbReference type="Proteomes" id="UP000782554">
    <property type="component" value="Unassembled WGS sequence"/>
</dbReference>
<feature type="transmembrane region" description="Helical" evidence="6">
    <location>
        <begin position="265"/>
        <end position="285"/>
    </location>
</feature>
<feature type="transmembrane region" description="Helical" evidence="6">
    <location>
        <begin position="7"/>
        <end position="25"/>
    </location>
</feature>
<feature type="transmembrane region" description="Helical" evidence="6">
    <location>
        <begin position="80"/>
        <end position="98"/>
    </location>
</feature>
<evidence type="ECO:0000259" key="8">
    <source>
        <dbReference type="PROSITE" id="PS50887"/>
    </source>
</evidence>
<evidence type="ECO:0000256" key="2">
    <source>
        <dbReference type="ARBA" id="ARBA00022475"/>
    </source>
</evidence>
<sequence>MTHPMWRIATYGAVFFGVTSFTIFWTRFAGGLALVWLGSAIGAALFLALPRARHPLAAAILIALSTLATSLFGFGPTWAFPLALVNIFEAWFIAWLLVRFRPERDYVDSAAGIVSLGFFAGLIGPATAAIPGAIIVSQIVGGNLATHALSWLVGHGLGTMLAMPLALLLQSYRRLNFAPLREAGRTLPFAGLMLLSIGISAIAFFQSTFPSLFFPVVPLVLASFRFGRFGASVVVLLISMAAAASLGMEIGVFAELEIPLWQKALFVQFYLATLLLISLPLAVALKQRQRFLEELIDREAMQRLIADHSDDALLHLDQHGTIRFASPASARLSGRESTDGMHLGAFFSDFDKQVVSDALDAAAESPGRTEIVERSVERDGKTKWLEAKLRAIESSKQQTSAYVVTIRDVTDRKLEEIQASFEARTDALTGLPNRRAFLDELEGRLDVAEKQPFAFALIDLDHFKRVNDAYGHSVGDSVLKEVAEIMRDSTNQDCFFARLGGEEFGMIAVGPALESSAIISERLRRTIQQHAMTDVNGGSFSVTASIGIAVIGERCSTSMAMQAADGPLYSAKASGRNCVRHAQDLKRFAQIDEPPRNKPIAAAN</sequence>
<dbReference type="SUPFAM" id="SSF55073">
    <property type="entry name" value="Nucleotide cyclase"/>
    <property type="match status" value="1"/>
</dbReference>
<evidence type="ECO:0000313" key="9">
    <source>
        <dbReference type="EMBL" id="MBX7502592.1"/>
    </source>
</evidence>
<dbReference type="Gene3D" id="3.30.70.270">
    <property type="match status" value="1"/>
</dbReference>
<dbReference type="CDD" id="cd00130">
    <property type="entry name" value="PAS"/>
    <property type="match status" value="1"/>
</dbReference>
<dbReference type="InterPro" id="IPR013656">
    <property type="entry name" value="PAS_4"/>
</dbReference>
<dbReference type="PANTHER" id="PTHR44757:SF2">
    <property type="entry name" value="BIOFILM ARCHITECTURE MAINTENANCE PROTEIN MBAA"/>
    <property type="match status" value="1"/>
</dbReference>
<dbReference type="Gene3D" id="3.30.450.20">
    <property type="entry name" value="PAS domain"/>
    <property type="match status" value="1"/>
</dbReference>
<dbReference type="InterPro" id="IPR043128">
    <property type="entry name" value="Rev_trsase/Diguanyl_cyclase"/>
</dbReference>
<dbReference type="InterPro" id="IPR052155">
    <property type="entry name" value="Biofilm_reg_signaling"/>
</dbReference>
<dbReference type="InterPro" id="IPR000700">
    <property type="entry name" value="PAS-assoc_C"/>
</dbReference>
<dbReference type="RefSeq" id="WP_221603790.1">
    <property type="nucleotide sequence ID" value="NZ_JAIGNU010000004.1"/>
</dbReference>
<name>A0ABS7JY56_9SPHN</name>
<evidence type="ECO:0000256" key="6">
    <source>
        <dbReference type="SAM" id="Phobius"/>
    </source>
</evidence>
<comment type="subcellular location">
    <subcellularLocation>
        <location evidence="1">Cell membrane</location>
        <topology evidence="1">Multi-pass membrane protein</topology>
    </subcellularLocation>
</comment>
<feature type="domain" description="PAC" evidence="7">
    <location>
        <begin position="369"/>
        <end position="421"/>
    </location>
</feature>
<organism evidence="9 10">
    <name type="scientific">Qipengyuania mesophila</name>
    <dbReference type="NCBI Taxonomy" id="2867246"/>
    <lineage>
        <taxon>Bacteria</taxon>
        <taxon>Pseudomonadati</taxon>
        <taxon>Pseudomonadota</taxon>
        <taxon>Alphaproteobacteria</taxon>
        <taxon>Sphingomonadales</taxon>
        <taxon>Erythrobacteraceae</taxon>
        <taxon>Qipengyuania</taxon>
    </lineage>
</organism>
<evidence type="ECO:0000313" key="10">
    <source>
        <dbReference type="Proteomes" id="UP000782554"/>
    </source>
</evidence>
<dbReference type="CDD" id="cd01949">
    <property type="entry name" value="GGDEF"/>
    <property type="match status" value="1"/>
</dbReference>
<dbReference type="InterPro" id="IPR000014">
    <property type="entry name" value="PAS"/>
</dbReference>
<proteinExistence type="predicted"/>
<evidence type="ECO:0000256" key="5">
    <source>
        <dbReference type="ARBA" id="ARBA00023136"/>
    </source>
</evidence>
<dbReference type="EC" id="2.7.7.65" evidence="9"/>